<evidence type="ECO:0000313" key="3">
    <source>
        <dbReference type="EMBL" id="MFC0204737.1"/>
    </source>
</evidence>
<protein>
    <recommendedName>
        <fullName evidence="2">Large polyvalent protein associated domain-containing protein</fullName>
    </recommendedName>
</protein>
<sequence length="2216" mass="242234">MSTPFPELESYLPGARTSRQPSAAPTTSTWIDREIARQRDEQIRDGLTIAPPPDAVARTEKIARETRSPIIDVMGNEDMAERSLQVRRMVDLAGRDKAVGRWAAQNPRGAAMASDDTDSLGLLGSAWADLKGFVSGIPGAFEAGMNRGAKGITDLFRSIDELIVPFANPSGGRAILDREAAYASEYTRRADAARPTGRGYVSSGILQGIESIPLSVAALGVGAVTRSPGIAAGMMGGTTGASAYQEALTQGRAAPDALRYGIIQGGTEVLTERLPASTLVDLISRKTPWGKAFVKELGQEFVGENVATVVQDFADWAYLPENKNKTFRQYAEERPEAAVETSLAVIGGAGTTTALIGAAQRATDATASVAARVSEARQARRERTFLDKAAKAAGASKLKERDPESFRTLMREHANEAGSTSVFIPGEAIRAFNQSESYDPDNDPLRTTDAEAAAISGGDVVMPIEDFLTDVVGTPAWEAIKDDVRLTQGGMSTREAQTFEEAMDDVIAAAADDLAQTERADRAERTTREALVDRVAGMFGQSFTSPVARQYAEIAVQRAQTRAQRLGMELGANDLDDLVVRQVLPEGVAEAVRADRLDLVINALRTGGPAQYGAGPTLLEFIRQRGGVNDVGGDLAAMGVPSRYITGFDPRQGDIVGGTSGMGDFGLDNTLQAAITAGYFPDLANLESEQGPSTLDTQRLLDAIGEELAGRPIYAETRTDDVRASAEDLRETLEGAGFAPANMTDDEIRDAVEAMSDQGAASGRSFYQSQENKGGRSLPVQFHGDVVLTPIAIAPVDLPMAEAARRFDAEVKRETAQLATGEAVVFNRARKAIFSKPAFADDAMRYGVALNMPDIVRVAVPFAQRQDGDRTYTHAVALADIGGVPTAVRLVLYRPEGGGDLRQYQVEGFEAATTPAFNLRSEDLGRQATGAAAGFTVQQAVDAFKGRQLFQEARGRVVFEENRRVIELFKGRDLSTPIHELGHTWLEELAADAALDDAPDQLRADWETVRSWFAHSGHPIGEDGVIPVGAHELFARGIERYFMEGKAPTTALTRIFENVRQWMLSIYKAVSQLRSEITPEIREVFDRMLASDEEIAAARERQGIEELFKDAAEAGMSKAEFAAYQAQAQDANAAAHAKLLERVMSTIRRRETERYREARRAVRAEEEGRIDASPLFRALAAMDPRRDGSRISKEWIVDRLGLDALDLLPRRVPPLFVDGGVNPENIAELAGYPSATTMLEALIGAERVHRELRENGDKRSMRERAIETATDAEMNRRYGDPLNDGSIEQEALGAVQSEMLGEVISSEIRALGRRTGRGPLPYQVARDWARGKVRAGKWIDVASPGALVRHARNASRAAKAAEAALLAGDHAEAYRQKQFQMLNNAMAAEAYAAAEEVEVARKRMEAVAEAKTRKAVDQDYLEQAQMLLEAVDLKRRSQVYERRKGSFAAWAAAREAEGFDVVMPESFAATIGMTNWSRMPVDDILMLDEAIKQILHLGRLKQSLLDGQEEREWEAIEQEAVDAAANLPGKLPDDLAQPRWWESLGRRIAGIDASLLKMETVFDWLDGGNSNGVFNRIVFRPIAAAQAREADMVKDYQGRIKRLFEAVPKEIAARWQDRMVLPFIDVESGRPMVLNRQQLLAMALNVGNEGNLQRLADGYRLNGGALMGYLDATLTKEEWQFVQSVWDEIDTLWPHIAELEKKMNGVAPDKVRARKFATSTNGQMRGGYYPAVYDTSRDYRAQENAGKERDILEGGYTKATTRASSTKARDEQVKRPILLDLGVINRHLGEVIHDITHREAVIVANRFLSSERVRRAVDAAVGREIGNQFRPWVKYVANSWAMERAGNEGIGRFLGYMRANATAVGMGLRATTMVTQLAGYANSMEVVGEGAMAKAMAQFYRDIPGHTKAVMERSDEVRHRLNTLDRDIRTEISRLALKDPASKAAAAVLDGRKYFFHGIGYLDLLVSVPTWMAAYDKAIVAGMSEADAAYAGDKAVRQSQGAAGPKDLAAIQRGTGRWGEALKLMTMFYSYLSAFYQRQRTLARDLRGEDVRRPRNMPRLAARAFFLLILPPLLTEILRGAVGAPAGPDDDEWWTQWLARKLLANSLGPIPVARDVFEPTWNAVRGSGWTGTSISPLQRSLESLVRVGGDIGKFARGEETQHATKDVLEATGYWTGLVPGQGASAAQFLVDLGHGDADPDSFGEWMEGLSTGKIDD</sequence>
<evidence type="ECO:0000313" key="4">
    <source>
        <dbReference type="Proteomes" id="UP001589798"/>
    </source>
</evidence>
<keyword evidence="4" id="KW-1185">Reference proteome</keyword>
<name>A0ABV6CVJ1_9SPHN</name>
<organism evidence="3 4">
    <name type="scientific">Novosphingobium soli</name>
    <dbReference type="NCBI Taxonomy" id="574956"/>
    <lineage>
        <taxon>Bacteria</taxon>
        <taxon>Pseudomonadati</taxon>
        <taxon>Pseudomonadota</taxon>
        <taxon>Alphaproteobacteria</taxon>
        <taxon>Sphingomonadales</taxon>
        <taxon>Sphingomonadaceae</taxon>
        <taxon>Novosphingobium</taxon>
    </lineage>
</organism>
<dbReference type="Pfam" id="PF18834">
    <property type="entry name" value="LPD22"/>
    <property type="match status" value="1"/>
</dbReference>
<dbReference type="EMBL" id="JBHLWK010000013">
    <property type="protein sequence ID" value="MFC0204737.1"/>
    <property type="molecule type" value="Genomic_DNA"/>
</dbReference>
<evidence type="ECO:0000259" key="2">
    <source>
        <dbReference type="Pfam" id="PF18834"/>
    </source>
</evidence>
<reference evidence="3 4" key="1">
    <citation type="submission" date="2024-09" db="EMBL/GenBank/DDBJ databases">
        <authorList>
            <person name="Sun Q."/>
            <person name="Mori K."/>
        </authorList>
    </citation>
    <scope>NUCLEOTIDE SEQUENCE [LARGE SCALE GENOMIC DNA]</scope>
    <source>
        <strain evidence="3 4">CCM 7706</strain>
    </source>
</reference>
<feature type="region of interest" description="Disordered" evidence="1">
    <location>
        <begin position="1"/>
        <end position="29"/>
    </location>
</feature>
<dbReference type="Proteomes" id="UP001589798">
    <property type="component" value="Unassembled WGS sequence"/>
</dbReference>
<accession>A0ABV6CVJ1</accession>
<feature type="domain" description="Large polyvalent protein associated" evidence="2">
    <location>
        <begin position="53"/>
        <end position="131"/>
    </location>
</feature>
<dbReference type="RefSeq" id="WP_379487498.1">
    <property type="nucleotide sequence ID" value="NZ_JBHLWK010000013.1"/>
</dbReference>
<gene>
    <name evidence="3" type="ORF">ACFFJC_10675</name>
</gene>
<comment type="caution">
    <text evidence="3">The sequence shown here is derived from an EMBL/GenBank/DDBJ whole genome shotgun (WGS) entry which is preliminary data.</text>
</comment>
<dbReference type="InterPro" id="IPR040738">
    <property type="entry name" value="LPD22"/>
</dbReference>
<feature type="compositionally biased region" description="Polar residues" evidence="1">
    <location>
        <begin position="17"/>
        <end position="29"/>
    </location>
</feature>
<evidence type="ECO:0000256" key="1">
    <source>
        <dbReference type="SAM" id="MobiDB-lite"/>
    </source>
</evidence>
<proteinExistence type="predicted"/>